<feature type="domain" description="FAD/NAD(P)-binding" evidence="6">
    <location>
        <begin position="4"/>
        <end position="269"/>
    </location>
</feature>
<dbReference type="Pfam" id="PF07992">
    <property type="entry name" value="Pyr_redox_2"/>
    <property type="match status" value="1"/>
</dbReference>
<dbReference type="GO" id="GO:0019646">
    <property type="term" value="P:aerobic electron transport chain"/>
    <property type="evidence" value="ECO:0007669"/>
    <property type="project" value="TreeGrafter"/>
</dbReference>
<name>A0A2M9XCF2_9LEPT</name>
<organism evidence="7 8">
    <name type="scientific">Leptospira hartskeerlii</name>
    <dbReference type="NCBI Taxonomy" id="2023177"/>
    <lineage>
        <taxon>Bacteria</taxon>
        <taxon>Pseudomonadati</taxon>
        <taxon>Spirochaetota</taxon>
        <taxon>Spirochaetia</taxon>
        <taxon>Leptospirales</taxon>
        <taxon>Leptospiraceae</taxon>
        <taxon>Leptospira</taxon>
    </lineage>
</organism>
<dbReference type="Gene3D" id="3.50.50.100">
    <property type="match status" value="1"/>
</dbReference>
<dbReference type="EMBL" id="NPDN01000005">
    <property type="protein sequence ID" value="PJZ25370.1"/>
    <property type="molecule type" value="Genomic_DNA"/>
</dbReference>
<dbReference type="AlphaFoldDB" id="A0A2M9XCF2"/>
<dbReference type="PANTHER" id="PTHR42913">
    <property type="entry name" value="APOPTOSIS-INDUCING FACTOR 1"/>
    <property type="match status" value="1"/>
</dbReference>
<gene>
    <name evidence="7" type="ORF">CH357_10620</name>
</gene>
<sequence>MSKKKVLIVGGGYAGIAAANRLARKSSGVEITLITAEPTFREKIRNHQVIAGTKGKDFQIRNLLNPKVSLIIQRVERISPKENKVLLNDGTTFEYDYLGYTTGMRAGDPGSKGINYFSVASFQDSERLRKELSNHPNAKITVLGGGLSGIEVATELAENYPFAKITLLDSDKIGKNFSPGAVLYMKEVLKNLHVNLIEGERGEYLLEDKIKTSSGTQVLHDYCVISAGLIASDLGKNSGLESNKIGQVYLNRYMQVPEYSNIIGAGDGVKIPGEEYSYLRMACATALPMGIYMGERISNLLGNKSIIGQKPFELAYVGRCVSLGRKEGLFQFLNYDDSPKDKFWTGRLGAFVKELICKFTVFSFKAEKYFDFYAIPQPKENTLVKQNERLATIEK</sequence>
<dbReference type="InterPro" id="IPR023753">
    <property type="entry name" value="FAD/NAD-binding_dom"/>
</dbReference>
<evidence type="ECO:0000256" key="4">
    <source>
        <dbReference type="ARBA" id="ARBA00022827"/>
    </source>
</evidence>
<comment type="similarity">
    <text evidence="2">Belongs to the NADH dehydrogenase family.</text>
</comment>
<proteinExistence type="inferred from homology"/>
<dbReference type="PRINTS" id="PR00469">
    <property type="entry name" value="PNDRDTASEII"/>
</dbReference>
<keyword evidence="4" id="KW-0274">FAD</keyword>
<protein>
    <submittedName>
        <fullName evidence="7">NADH dehydrogenase FAD-containing subunit</fullName>
    </submittedName>
</protein>
<keyword evidence="5" id="KW-0560">Oxidoreductase</keyword>
<keyword evidence="8" id="KW-1185">Reference proteome</keyword>
<dbReference type="InterPro" id="IPR036188">
    <property type="entry name" value="FAD/NAD-bd_sf"/>
</dbReference>
<evidence type="ECO:0000313" key="7">
    <source>
        <dbReference type="EMBL" id="PJZ25370.1"/>
    </source>
</evidence>
<accession>A0A2M9XCF2</accession>
<evidence type="ECO:0000256" key="1">
    <source>
        <dbReference type="ARBA" id="ARBA00001974"/>
    </source>
</evidence>
<dbReference type="OrthoDB" id="9784880at2"/>
<dbReference type="Proteomes" id="UP000232196">
    <property type="component" value="Unassembled WGS sequence"/>
</dbReference>
<evidence type="ECO:0000256" key="3">
    <source>
        <dbReference type="ARBA" id="ARBA00022630"/>
    </source>
</evidence>
<evidence type="ECO:0000259" key="6">
    <source>
        <dbReference type="Pfam" id="PF07992"/>
    </source>
</evidence>
<comment type="caution">
    <text evidence="7">The sequence shown here is derived from an EMBL/GenBank/DDBJ whole genome shotgun (WGS) entry which is preliminary data.</text>
</comment>
<evidence type="ECO:0000256" key="5">
    <source>
        <dbReference type="ARBA" id="ARBA00023002"/>
    </source>
</evidence>
<keyword evidence="3" id="KW-0285">Flavoprotein</keyword>
<dbReference type="GO" id="GO:0003955">
    <property type="term" value="F:NAD(P)H dehydrogenase (quinone) activity"/>
    <property type="evidence" value="ECO:0007669"/>
    <property type="project" value="TreeGrafter"/>
</dbReference>
<dbReference type="InterPro" id="IPR051169">
    <property type="entry name" value="NADH-Q_oxidoreductase"/>
</dbReference>
<dbReference type="RefSeq" id="WP_100706717.1">
    <property type="nucleotide sequence ID" value="NZ_NPDL01000008.1"/>
</dbReference>
<dbReference type="PANTHER" id="PTHR42913:SF3">
    <property type="entry name" value="64 KDA MITOCHONDRIAL NADH DEHYDROGENASE (EUROFUNG)"/>
    <property type="match status" value="1"/>
</dbReference>
<comment type="cofactor">
    <cofactor evidence="1">
        <name>FAD</name>
        <dbReference type="ChEBI" id="CHEBI:57692"/>
    </cofactor>
</comment>
<dbReference type="PRINTS" id="PR00368">
    <property type="entry name" value="FADPNR"/>
</dbReference>
<evidence type="ECO:0000313" key="8">
    <source>
        <dbReference type="Proteomes" id="UP000232196"/>
    </source>
</evidence>
<reference evidence="7 8" key="1">
    <citation type="submission" date="2017-07" db="EMBL/GenBank/DDBJ databases">
        <title>Leptospira spp. isolated from tropical soils.</title>
        <authorList>
            <person name="Thibeaux R."/>
            <person name="Iraola G."/>
            <person name="Ferres I."/>
            <person name="Bierque E."/>
            <person name="Girault D."/>
            <person name="Soupe-Gilbert M.-E."/>
            <person name="Picardeau M."/>
            <person name="Goarant C."/>
        </authorList>
    </citation>
    <scope>NUCLEOTIDE SEQUENCE [LARGE SCALE GENOMIC DNA]</scope>
    <source>
        <strain evidence="7 8">MCA1-C-A1</strain>
    </source>
</reference>
<evidence type="ECO:0000256" key="2">
    <source>
        <dbReference type="ARBA" id="ARBA00005272"/>
    </source>
</evidence>
<dbReference type="SUPFAM" id="SSF51905">
    <property type="entry name" value="FAD/NAD(P)-binding domain"/>
    <property type="match status" value="2"/>
</dbReference>